<keyword evidence="7 14" id="KW-0479">Metal-binding</keyword>
<dbReference type="Pfam" id="PF00067">
    <property type="entry name" value="p450"/>
    <property type="match status" value="1"/>
</dbReference>
<dbReference type="PANTHER" id="PTHR24291:SF189">
    <property type="entry name" value="CYTOCHROME P450 4C3-RELATED"/>
    <property type="match status" value="1"/>
</dbReference>
<evidence type="ECO:0000313" key="18">
    <source>
        <dbReference type="Proteomes" id="UP001168821"/>
    </source>
</evidence>
<dbReference type="GO" id="GO:0004497">
    <property type="term" value="F:monooxygenase activity"/>
    <property type="evidence" value="ECO:0007669"/>
    <property type="project" value="UniProtKB-KW"/>
</dbReference>
<evidence type="ECO:0000256" key="10">
    <source>
        <dbReference type="ARBA" id="ARBA00023002"/>
    </source>
</evidence>
<comment type="similarity">
    <text evidence="5 15">Belongs to the cytochrome P450 family.</text>
</comment>
<evidence type="ECO:0000256" key="2">
    <source>
        <dbReference type="ARBA" id="ARBA00003690"/>
    </source>
</evidence>
<organism evidence="17 18">
    <name type="scientific">Zophobas morio</name>
    <dbReference type="NCBI Taxonomy" id="2755281"/>
    <lineage>
        <taxon>Eukaryota</taxon>
        <taxon>Metazoa</taxon>
        <taxon>Ecdysozoa</taxon>
        <taxon>Arthropoda</taxon>
        <taxon>Hexapoda</taxon>
        <taxon>Insecta</taxon>
        <taxon>Pterygota</taxon>
        <taxon>Neoptera</taxon>
        <taxon>Endopterygota</taxon>
        <taxon>Coleoptera</taxon>
        <taxon>Polyphaga</taxon>
        <taxon>Cucujiformia</taxon>
        <taxon>Tenebrionidae</taxon>
        <taxon>Zophobas</taxon>
    </lineage>
</organism>
<evidence type="ECO:0000256" key="9">
    <source>
        <dbReference type="ARBA" id="ARBA00022848"/>
    </source>
</evidence>
<comment type="caution">
    <text evidence="17">The sequence shown here is derived from an EMBL/GenBank/DDBJ whole genome shotgun (WGS) entry which is preliminary data.</text>
</comment>
<feature type="region of interest" description="Disordered" evidence="16">
    <location>
        <begin position="1"/>
        <end position="23"/>
    </location>
</feature>
<evidence type="ECO:0000256" key="12">
    <source>
        <dbReference type="ARBA" id="ARBA00023033"/>
    </source>
</evidence>
<feature type="compositionally biased region" description="Polar residues" evidence="16">
    <location>
        <begin position="1"/>
        <end position="10"/>
    </location>
</feature>
<evidence type="ECO:0000256" key="7">
    <source>
        <dbReference type="ARBA" id="ARBA00022723"/>
    </source>
</evidence>
<dbReference type="PRINTS" id="PR00463">
    <property type="entry name" value="EP450I"/>
</dbReference>
<comment type="function">
    <text evidence="2">May be involved in the metabolism of insect hormones and in the breakdown of synthetic insecticides.</text>
</comment>
<feature type="binding site" description="axial binding residue" evidence="14">
    <location>
        <position position="479"/>
    </location>
    <ligand>
        <name>heme</name>
        <dbReference type="ChEBI" id="CHEBI:30413"/>
    </ligand>
    <ligandPart>
        <name>Fe</name>
        <dbReference type="ChEBI" id="CHEBI:18248"/>
    </ligandPart>
</feature>
<keyword evidence="11 14" id="KW-0408">Iron</keyword>
<evidence type="ECO:0000256" key="13">
    <source>
        <dbReference type="ARBA" id="ARBA00023136"/>
    </source>
</evidence>
<evidence type="ECO:0000256" key="3">
    <source>
        <dbReference type="ARBA" id="ARBA00004174"/>
    </source>
</evidence>
<dbReference type="GO" id="GO:0005789">
    <property type="term" value="C:endoplasmic reticulum membrane"/>
    <property type="evidence" value="ECO:0007669"/>
    <property type="project" value="UniProtKB-SubCell"/>
</dbReference>
<dbReference type="AlphaFoldDB" id="A0AA38IJ46"/>
<keyword evidence="9" id="KW-0492">Microsome</keyword>
<dbReference type="InterPro" id="IPR036396">
    <property type="entry name" value="Cyt_P450_sf"/>
</dbReference>
<dbReference type="Gene3D" id="1.10.630.10">
    <property type="entry name" value="Cytochrome P450"/>
    <property type="match status" value="1"/>
</dbReference>
<evidence type="ECO:0000256" key="1">
    <source>
        <dbReference type="ARBA" id="ARBA00001971"/>
    </source>
</evidence>
<evidence type="ECO:0000256" key="16">
    <source>
        <dbReference type="SAM" id="MobiDB-lite"/>
    </source>
</evidence>
<gene>
    <name evidence="17" type="ORF">Zmor_016089</name>
</gene>
<evidence type="ECO:0000256" key="11">
    <source>
        <dbReference type="ARBA" id="ARBA00023004"/>
    </source>
</evidence>
<evidence type="ECO:0000256" key="15">
    <source>
        <dbReference type="RuleBase" id="RU000461"/>
    </source>
</evidence>
<comment type="cofactor">
    <cofactor evidence="1 14">
        <name>heme</name>
        <dbReference type="ChEBI" id="CHEBI:30413"/>
    </cofactor>
</comment>
<dbReference type="InterPro" id="IPR017972">
    <property type="entry name" value="Cyt_P450_CS"/>
</dbReference>
<dbReference type="GO" id="GO:0020037">
    <property type="term" value="F:heme binding"/>
    <property type="evidence" value="ECO:0007669"/>
    <property type="project" value="InterPro"/>
</dbReference>
<comment type="subcellular location">
    <subcellularLocation>
        <location evidence="4">Endoplasmic reticulum membrane</location>
        <topology evidence="4">Peripheral membrane protein</topology>
    </subcellularLocation>
    <subcellularLocation>
        <location evidence="3">Microsome membrane</location>
        <topology evidence="3">Peripheral membrane protein</topology>
    </subcellularLocation>
</comment>
<evidence type="ECO:0000256" key="8">
    <source>
        <dbReference type="ARBA" id="ARBA00022824"/>
    </source>
</evidence>
<dbReference type="PROSITE" id="PS00086">
    <property type="entry name" value="CYTOCHROME_P450"/>
    <property type="match status" value="1"/>
</dbReference>
<dbReference type="InterPro" id="IPR050196">
    <property type="entry name" value="Cytochrome_P450_Monoox"/>
</dbReference>
<accession>A0AA38IJ46</accession>
<evidence type="ECO:0000313" key="17">
    <source>
        <dbReference type="EMBL" id="KAJ3657055.1"/>
    </source>
</evidence>
<evidence type="ECO:0000256" key="14">
    <source>
        <dbReference type="PIRSR" id="PIRSR602401-1"/>
    </source>
</evidence>
<keyword evidence="12 15" id="KW-0503">Monooxygenase</keyword>
<evidence type="ECO:0000256" key="4">
    <source>
        <dbReference type="ARBA" id="ARBA00004406"/>
    </source>
</evidence>
<dbReference type="SUPFAM" id="SSF48264">
    <property type="entry name" value="Cytochrome P450"/>
    <property type="match status" value="1"/>
</dbReference>
<keyword evidence="13" id="KW-0472">Membrane</keyword>
<proteinExistence type="inferred from homology"/>
<dbReference type="EMBL" id="JALNTZ010000004">
    <property type="protein sequence ID" value="KAJ3657055.1"/>
    <property type="molecule type" value="Genomic_DNA"/>
</dbReference>
<reference evidence="17" key="1">
    <citation type="journal article" date="2023" name="G3 (Bethesda)">
        <title>Whole genome assemblies of Zophobas morio and Tenebrio molitor.</title>
        <authorList>
            <person name="Kaur S."/>
            <person name="Stinson S.A."/>
            <person name="diCenzo G.C."/>
        </authorList>
    </citation>
    <scope>NUCLEOTIDE SEQUENCE</scope>
    <source>
        <strain evidence="17">QUZm001</strain>
    </source>
</reference>
<protein>
    <recommendedName>
        <fullName evidence="19">Cytochrome P450 4V2</fullName>
    </recommendedName>
</protein>
<dbReference type="PANTHER" id="PTHR24291">
    <property type="entry name" value="CYTOCHROME P450 FAMILY 4"/>
    <property type="match status" value="1"/>
</dbReference>
<dbReference type="GO" id="GO:0005506">
    <property type="term" value="F:iron ion binding"/>
    <property type="evidence" value="ECO:0007669"/>
    <property type="project" value="InterPro"/>
</dbReference>
<keyword evidence="10 15" id="KW-0560">Oxidoreductase</keyword>
<evidence type="ECO:0008006" key="19">
    <source>
        <dbReference type="Google" id="ProtNLM"/>
    </source>
</evidence>
<dbReference type="Proteomes" id="UP001168821">
    <property type="component" value="Unassembled WGS sequence"/>
</dbReference>
<evidence type="ECO:0000256" key="5">
    <source>
        <dbReference type="ARBA" id="ARBA00010617"/>
    </source>
</evidence>
<dbReference type="PRINTS" id="PR00385">
    <property type="entry name" value="P450"/>
</dbReference>
<name>A0AA38IJ46_9CUCU</name>
<dbReference type="InterPro" id="IPR002401">
    <property type="entry name" value="Cyt_P450_E_grp-I"/>
</dbReference>
<dbReference type="GO" id="GO:0016705">
    <property type="term" value="F:oxidoreductase activity, acting on paired donors, with incorporation or reduction of molecular oxygen"/>
    <property type="evidence" value="ECO:0007669"/>
    <property type="project" value="InterPro"/>
</dbReference>
<keyword evidence="18" id="KW-1185">Reference proteome</keyword>
<dbReference type="InterPro" id="IPR001128">
    <property type="entry name" value="Cyt_P450"/>
</dbReference>
<keyword evidence="8" id="KW-0256">Endoplasmic reticulum</keyword>
<sequence length="535" mass="61634">MLNDQINLQAPNEPRPPDPRNLLDIDDDSLVFEKRRGTTDEGKDFEDLYVANLVLDLITRPRVTNFKVAANHSRFGAYDDVVCDLDSPNPQLAGKAALQLKYSNTGGQITPTKLNSWDKNCGLLRYFDEYVKVCDDLGTCQYFLVTNRKFAPTDFSLVDGKSGVDFDMTVTTADTENRRFRFTIRGSKNTNVDVPLLQKYQRFFDNFTLIANYDSVSALREKIDQKFRSLFACQDDSVCKRYVDFVQSWSLKPGKKTVLHSSLMKHVIGLMVLSPSAEFFSPQRGQIGEKYDYLRDAVSKFDITLLAEDKSDKIKKLWNGVRDDLDCDYLRKAKIFGIMRLGVSSFDDLNDEEYTKLLWLIDECPLIVKDGEGVQKAIRLYPTLEEINRLEYVERVIKETLRLIPLVPFLMRSNEADITSDPYVFPAGCNFLIPVVTLHRDPEVWPDPEKFDPDRFLSDEVAKRHRCSFIPFSFGSRNCIGLKYGMMSMKVMIAMIVKKFKIRAVGMKSWKDMECDFLIMLKPKNSHLMFEKRTN</sequence>
<evidence type="ECO:0000256" key="6">
    <source>
        <dbReference type="ARBA" id="ARBA00022617"/>
    </source>
</evidence>
<keyword evidence="6 14" id="KW-0349">Heme</keyword>